<sequence>MILPVKVIQNSSYNSMDAEELIKHDRDTKQWLADIESFRRPPPVKKLTEEIGNDMRDIASLDFHAKNAEEDFLAKLRKFQLSDSHPYSGNDRVQTSKQLTTAAKVSDFGMLSLASTCKRKERISKHQAKALREEITRLTRPTNPYSSPRSDSSGYGRSSPLCTFTKLGDESARGRTSFDHVNCSSCCLHDEFSKEYCTKSAVECHLAHPITRSPSRHESTRYATAATAPITEKGQLSSDKHQNTMADKEMSPFMGAASDFSCSHTSASRNSQSIADVPCSGRAQCHLCYMQDGLEDGLQRGSSKRPSVALSTEYLVSLNKRNVVVPSCSSLHEKTFYESNLHFCCKEDYMYSGYREFAKKCHSCGNLILAMLLQAGGKCFHPQCFRCCKCKACLDGVPFTVDSQGQFFCIQDYHTLFAPKCAKCQAPITPVPGAEETVRVVAMQRDYHIDCYVCEGCGVQLTDEPDKRCYPLEEHLLCQSCNLCWTLTGGTANPITDV</sequence>
<dbReference type="SMART" id="SM00132">
    <property type="entry name" value="LIM"/>
    <property type="match status" value="2"/>
</dbReference>
<dbReference type="GO" id="GO:0007010">
    <property type="term" value="P:cytoskeleton organization"/>
    <property type="evidence" value="ECO:0007669"/>
    <property type="project" value="TreeGrafter"/>
</dbReference>
<evidence type="ECO:0000256" key="3">
    <source>
        <dbReference type="ARBA" id="ARBA00023038"/>
    </source>
</evidence>
<dbReference type="PANTHER" id="PTHR24219:SF4">
    <property type="entry name" value="LIM DOMAIN-CONTAINING PROTEIN JUB"/>
    <property type="match status" value="1"/>
</dbReference>
<reference evidence="7 9" key="1">
    <citation type="journal article" date="2014" name="Nat. Genet.">
        <title>Genome and transcriptome of the porcine whipworm Trichuris suis.</title>
        <authorList>
            <person name="Jex A.R."/>
            <person name="Nejsum P."/>
            <person name="Schwarz E.M."/>
            <person name="Hu L."/>
            <person name="Young N.D."/>
            <person name="Hall R.S."/>
            <person name="Korhonen P.K."/>
            <person name="Liao S."/>
            <person name="Thamsborg S."/>
            <person name="Xia J."/>
            <person name="Xu P."/>
            <person name="Wang S."/>
            <person name="Scheerlinck J.P."/>
            <person name="Hofmann A."/>
            <person name="Sternberg P.W."/>
            <person name="Wang J."/>
            <person name="Gasser R.B."/>
        </authorList>
    </citation>
    <scope>NUCLEOTIDE SEQUENCE [LARGE SCALE GENOMIC DNA]</scope>
    <source>
        <strain evidence="8">DCEP-RM93F</strain>
        <strain evidence="7">DCEP-RM93M</strain>
    </source>
</reference>
<feature type="region of interest" description="Disordered" evidence="5">
    <location>
        <begin position="125"/>
        <end position="157"/>
    </location>
</feature>
<name>A0A085MLF9_9BILA</name>
<dbReference type="Proteomes" id="UP000030764">
    <property type="component" value="Unassembled WGS sequence"/>
</dbReference>
<dbReference type="AlphaFoldDB" id="A0A085MLF9"/>
<proteinExistence type="predicted"/>
<dbReference type="InterPro" id="IPR047172">
    <property type="entry name" value="Ajuba-like"/>
</dbReference>
<dbReference type="GO" id="GO:0046872">
    <property type="term" value="F:metal ion binding"/>
    <property type="evidence" value="ECO:0007669"/>
    <property type="project" value="UniProtKB-KW"/>
</dbReference>
<dbReference type="InterPro" id="IPR001781">
    <property type="entry name" value="Znf_LIM"/>
</dbReference>
<dbReference type="Pfam" id="PF00412">
    <property type="entry name" value="LIM"/>
    <property type="match status" value="2"/>
</dbReference>
<dbReference type="GO" id="GO:0001666">
    <property type="term" value="P:response to hypoxia"/>
    <property type="evidence" value="ECO:0007669"/>
    <property type="project" value="TreeGrafter"/>
</dbReference>
<protein>
    <recommendedName>
        <fullName evidence="6">LIM zinc-binding domain-containing protein</fullName>
    </recommendedName>
</protein>
<evidence type="ECO:0000256" key="2">
    <source>
        <dbReference type="ARBA" id="ARBA00022833"/>
    </source>
</evidence>
<evidence type="ECO:0000313" key="9">
    <source>
        <dbReference type="Proteomes" id="UP000030764"/>
    </source>
</evidence>
<dbReference type="GO" id="GO:0005634">
    <property type="term" value="C:nucleus"/>
    <property type="evidence" value="ECO:0007669"/>
    <property type="project" value="TreeGrafter"/>
</dbReference>
<keyword evidence="3 4" id="KW-0440">LIM domain</keyword>
<evidence type="ECO:0000256" key="5">
    <source>
        <dbReference type="SAM" id="MobiDB-lite"/>
    </source>
</evidence>
<dbReference type="EMBL" id="KL363185">
    <property type="protein sequence ID" value="KFD58055.1"/>
    <property type="molecule type" value="Genomic_DNA"/>
</dbReference>
<keyword evidence="1 4" id="KW-0479">Metal-binding</keyword>
<gene>
    <name evidence="7" type="ORF">M513_00818</name>
    <name evidence="8" type="ORF">M514_00818</name>
</gene>
<feature type="domain" description="LIM zinc-binding" evidence="6">
    <location>
        <begin position="359"/>
        <end position="419"/>
    </location>
</feature>
<evidence type="ECO:0000313" key="8">
    <source>
        <dbReference type="EMBL" id="KFD62882.1"/>
    </source>
</evidence>
<keyword evidence="2 4" id="KW-0862">Zinc</keyword>
<dbReference type="PANTHER" id="PTHR24219">
    <property type="entry name" value="LIM DOMAIN-CONTAINING PROTEIN JUB"/>
    <property type="match status" value="1"/>
</dbReference>
<dbReference type="GO" id="GO:0005667">
    <property type="term" value="C:transcription regulator complex"/>
    <property type="evidence" value="ECO:0007669"/>
    <property type="project" value="TreeGrafter"/>
</dbReference>
<feature type="compositionally biased region" description="Polar residues" evidence="5">
    <location>
        <begin position="139"/>
        <end position="157"/>
    </location>
</feature>
<dbReference type="GO" id="GO:0000932">
    <property type="term" value="C:P-body"/>
    <property type="evidence" value="ECO:0007669"/>
    <property type="project" value="TreeGrafter"/>
</dbReference>
<accession>A0A085MLF9</accession>
<dbReference type="SUPFAM" id="SSF57716">
    <property type="entry name" value="Glucocorticoid receptor-like (DNA-binding domain)"/>
    <property type="match status" value="2"/>
</dbReference>
<evidence type="ECO:0000256" key="4">
    <source>
        <dbReference type="PROSITE-ProRule" id="PRU00125"/>
    </source>
</evidence>
<evidence type="ECO:0000313" key="7">
    <source>
        <dbReference type="EMBL" id="KFD58055.1"/>
    </source>
</evidence>
<evidence type="ECO:0000256" key="1">
    <source>
        <dbReference type="ARBA" id="ARBA00022723"/>
    </source>
</evidence>
<dbReference type="InterPro" id="IPR047247">
    <property type="entry name" value="Ajuba-like_LIM2"/>
</dbReference>
<dbReference type="Proteomes" id="UP000030758">
    <property type="component" value="Unassembled WGS sequence"/>
</dbReference>
<dbReference type="GO" id="GO:0035331">
    <property type="term" value="P:negative regulation of hippo signaling"/>
    <property type="evidence" value="ECO:0007669"/>
    <property type="project" value="TreeGrafter"/>
</dbReference>
<dbReference type="EMBL" id="KL367585">
    <property type="protein sequence ID" value="KFD62882.1"/>
    <property type="molecule type" value="Genomic_DNA"/>
</dbReference>
<dbReference type="GO" id="GO:0003714">
    <property type="term" value="F:transcription corepressor activity"/>
    <property type="evidence" value="ECO:0007669"/>
    <property type="project" value="TreeGrafter"/>
</dbReference>
<evidence type="ECO:0000259" key="6">
    <source>
        <dbReference type="PROSITE" id="PS50023"/>
    </source>
</evidence>
<dbReference type="PROSITE" id="PS50023">
    <property type="entry name" value="LIM_DOMAIN_2"/>
    <property type="match status" value="2"/>
</dbReference>
<dbReference type="GO" id="GO:0005912">
    <property type="term" value="C:adherens junction"/>
    <property type="evidence" value="ECO:0007669"/>
    <property type="project" value="TreeGrafter"/>
</dbReference>
<organism evidence="7 9">
    <name type="scientific">Trichuris suis</name>
    <name type="common">pig whipworm</name>
    <dbReference type="NCBI Taxonomy" id="68888"/>
    <lineage>
        <taxon>Eukaryota</taxon>
        <taxon>Metazoa</taxon>
        <taxon>Ecdysozoa</taxon>
        <taxon>Nematoda</taxon>
        <taxon>Enoplea</taxon>
        <taxon>Dorylaimia</taxon>
        <taxon>Trichinellida</taxon>
        <taxon>Trichuridae</taxon>
        <taxon>Trichuris</taxon>
    </lineage>
</organism>
<dbReference type="Gene3D" id="2.10.110.10">
    <property type="entry name" value="Cysteine Rich Protein"/>
    <property type="match status" value="2"/>
</dbReference>
<dbReference type="CDD" id="cd09355">
    <property type="entry name" value="LIM2_Ajuba_like"/>
    <property type="match status" value="1"/>
</dbReference>
<feature type="domain" description="LIM zinc-binding" evidence="6">
    <location>
        <begin position="422"/>
        <end position="488"/>
    </location>
</feature>
<dbReference type="FunFam" id="2.10.110.10:FF:000037">
    <property type="entry name" value="LIM domain-containing protein 1"/>
    <property type="match status" value="1"/>
</dbReference>
<keyword evidence="9" id="KW-1185">Reference proteome</keyword>